<dbReference type="RefSeq" id="XP_002117338.1">
    <property type="nucleotide sequence ID" value="XM_002117302.1"/>
</dbReference>
<dbReference type="InterPro" id="IPR009057">
    <property type="entry name" value="Homeodomain-like_sf"/>
</dbReference>
<dbReference type="Pfam" id="PF22941">
    <property type="entry name" value="TADA2A-like_3rd"/>
    <property type="match status" value="1"/>
</dbReference>
<feature type="domain" description="SWIRM" evidence="2">
    <location>
        <begin position="207"/>
        <end position="301"/>
    </location>
</feature>
<dbReference type="CTD" id="6758603"/>
<dbReference type="OrthoDB" id="270417at2759"/>
<dbReference type="PhylomeDB" id="B3SAL7"/>
<dbReference type="InParanoid" id="B3SAL7"/>
<dbReference type="EMBL" id="DS985262">
    <property type="protein sequence ID" value="EDV20177.1"/>
    <property type="molecule type" value="Genomic_DNA"/>
</dbReference>
<evidence type="ECO:0000259" key="3">
    <source>
        <dbReference type="PROSITE" id="PS51293"/>
    </source>
</evidence>
<evidence type="ECO:0000313" key="5">
    <source>
        <dbReference type="Proteomes" id="UP000009022"/>
    </source>
</evidence>
<feature type="domain" description="SANT" evidence="3">
    <location>
        <begin position="10"/>
        <end position="35"/>
    </location>
</feature>
<dbReference type="Proteomes" id="UP000009022">
    <property type="component" value="Unassembled WGS sequence"/>
</dbReference>
<accession>B3SAL7</accession>
<dbReference type="GO" id="GO:0140672">
    <property type="term" value="C:ATAC complex"/>
    <property type="evidence" value="ECO:0007669"/>
    <property type="project" value="UniProtKB-ARBA"/>
</dbReference>
<organism evidence="4 5">
    <name type="scientific">Trichoplax adhaerens</name>
    <name type="common">Trichoplax reptans</name>
    <dbReference type="NCBI Taxonomy" id="10228"/>
    <lineage>
        <taxon>Eukaryota</taxon>
        <taxon>Metazoa</taxon>
        <taxon>Placozoa</taxon>
        <taxon>Uniplacotomia</taxon>
        <taxon>Trichoplacea</taxon>
        <taxon>Trichoplacidae</taxon>
        <taxon>Trichoplax</taxon>
    </lineage>
</organism>
<name>B3SAL7_TRIAD</name>
<dbReference type="PROSITE" id="PS51293">
    <property type="entry name" value="SANT"/>
    <property type="match status" value="1"/>
</dbReference>
<dbReference type="InterPro" id="IPR036388">
    <property type="entry name" value="WH-like_DNA-bd_sf"/>
</dbReference>
<dbReference type="Pfam" id="PF04433">
    <property type="entry name" value="SWIRM"/>
    <property type="match status" value="1"/>
</dbReference>
<dbReference type="FunCoup" id="B3SAL7">
    <property type="interactions" value="281"/>
</dbReference>
<gene>
    <name evidence="4" type="ORF">TRIADDRAFT_61304</name>
</gene>
<dbReference type="SUPFAM" id="SSF46689">
    <property type="entry name" value="Homeodomain-like"/>
    <property type="match status" value="1"/>
</dbReference>
<dbReference type="PANTHER" id="PTHR12374:SF20">
    <property type="entry name" value="TRANSCRIPTIONAL ADAPTER 2-ALPHA"/>
    <property type="match status" value="1"/>
</dbReference>
<dbReference type="PANTHER" id="PTHR12374">
    <property type="entry name" value="TRANSCRIPTIONAL ADAPTOR 2 ADA2 -RELATED"/>
    <property type="match status" value="1"/>
</dbReference>
<dbReference type="STRING" id="10228.B3SAL7"/>
<dbReference type="InterPro" id="IPR017884">
    <property type="entry name" value="SANT_dom"/>
</dbReference>
<evidence type="ECO:0000313" key="4">
    <source>
        <dbReference type="EMBL" id="EDV20177.1"/>
    </source>
</evidence>
<evidence type="ECO:0000259" key="2">
    <source>
        <dbReference type="PROSITE" id="PS50934"/>
    </source>
</evidence>
<dbReference type="FunFam" id="1.10.10.10:FF:000087">
    <property type="entry name" value="Transcriptional adapter 2"/>
    <property type="match status" value="1"/>
</dbReference>
<dbReference type="AlphaFoldDB" id="B3SAL7"/>
<keyword evidence="5" id="KW-1185">Reference proteome</keyword>
<dbReference type="GeneID" id="6758603"/>
<protein>
    <submittedName>
        <fullName evidence="4">Uncharacterized protein</fullName>
    </submittedName>
</protein>
<dbReference type="eggNOG" id="KOG0457">
    <property type="taxonomic scope" value="Eukaryota"/>
</dbReference>
<dbReference type="HOGENOM" id="CLU_018273_2_1_1"/>
<sequence>MILIANARTEIAKQIRTKNKDECESHYNSVYINNPQGILPVFKNELQDSKINESVKLITYEANEDLCRYTIDSPQSYDLAGYISPRAEFEIEYDNFAESILQDVAEPEENDADISREYKYAMLSIYNFRLQQRQLRKRFVKEYGLLNIKKQQGCNIYEQLKRKREDERMRHHHLEDTLSALKNFSYYQRYIHRQFTAGNEPYKPIVPMRRKPAPRLDISGAPELEKLDDDEKELCSQLRLLPKAYIEYRDILLAEHQKQGSLKLAQARVLIRIDVNKTRKLYDFLCEKSLISANPLDGNGV</sequence>
<dbReference type="KEGG" id="tad:TRIADDRAFT_61304"/>
<dbReference type="Gene3D" id="1.10.10.10">
    <property type="entry name" value="Winged helix-like DNA-binding domain superfamily/Winged helix DNA-binding domain"/>
    <property type="match status" value="1"/>
</dbReference>
<reference evidence="4 5" key="1">
    <citation type="journal article" date="2008" name="Nature">
        <title>The Trichoplax genome and the nature of placozoans.</title>
        <authorList>
            <person name="Srivastava M."/>
            <person name="Begovic E."/>
            <person name="Chapman J."/>
            <person name="Putnam N.H."/>
            <person name="Hellsten U."/>
            <person name="Kawashima T."/>
            <person name="Kuo A."/>
            <person name="Mitros T."/>
            <person name="Salamov A."/>
            <person name="Carpenter M.L."/>
            <person name="Signorovitch A.Y."/>
            <person name="Moreno M.A."/>
            <person name="Kamm K."/>
            <person name="Grimwood J."/>
            <person name="Schmutz J."/>
            <person name="Shapiro H."/>
            <person name="Grigoriev I.V."/>
            <person name="Buss L.W."/>
            <person name="Schierwater B."/>
            <person name="Dellaporta S.L."/>
            <person name="Rokhsar D.S."/>
        </authorList>
    </citation>
    <scope>NUCLEOTIDE SEQUENCE [LARGE SCALE GENOMIC DNA]</scope>
    <source>
        <strain evidence="4 5">Grell-BS-1999</strain>
    </source>
</reference>
<dbReference type="InterPro" id="IPR007526">
    <property type="entry name" value="SWIRM"/>
</dbReference>
<keyword evidence="1" id="KW-0539">Nucleus</keyword>
<proteinExistence type="predicted"/>
<dbReference type="PROSITE" id="PS50934">
    <property type="entry name" value="SWIRM"/>
    <property type="match status" value="1"/>
</dbReference>
<evidence type="ECO:0000256" key="1">
    <source>
        <dbReference type="ARBA" id="ARBA00023242"/>
    </source>
</evidence>
<dbReference type="InterPro" id="IPR055141">
    <property type="entry name" value="TADA2A_B-like_dom"/>
</dbReference>